<reference evidence="2" key="1">
    <citation type="journal article" date="2023" name="G3 (Bethesda)">
        <title>A reference genome for the long-term kleptoplast-retaining sea slug Elysia crispata morphotype clarki.</title>
        <authorList>
            <person name="Eastman K.E."/>
            <person name="Pendleton A.L."/>
            <person name="Shaikh M.A."/>
            <person name="Suttiyut T."/>
            <person name="Ogas R."/>
            <person name="Tomko P."/>
            <person name="Gavelis G."/>
            <person name="Widhalm J.R."/>
            <person name="Wisecaver J.H."/>
        </authorList>
    </citation>
    <scope>NUCLEOTIDE SEQUENCE</scope>
    <source>
        <strain evidence="2">ECLA1</strain>
    </source>
</reference>
<dbReference type="AlphaFoldDB" id="A0AAE1DUN3"/>
<dbReference type="Proteomes" id="UP001283361">
    <property type="component" value="Unassembled WGS sequence"/>
</dbReference>
<keyword evidence="3" id="KW-1185">Reference proteome</keyword>
<name>A0AAE1DUN3_9GAST</name>
<proteinExistence type="predicted"/>
<keyword evidence="1" id="KW-0732">Signal</keyword>
<feature type="signal peptide" evidence="1">
    <location>
        <begin position="1"/>
        <end position="22"/>
    </location>
</feature>
<accession>A0AAE1DUN3</accession>
<protein>
    <recommendedName>
        <fullName evidence="4">Secreted protein</fullName>
    </recommendedName>
</protein>
<sequence>MKFTSKTVILWMLGTWLCTLEPLESLLESFCHPHQHGPTCSQVIAPDGAQDTRPQTGLVALIGAVNCCFLRPVD</sequence>
<evidence type="ECO:0000256" key="1">
    <source>
        <dbReference type="SAM" id="SignalP"/>
    </source>
</evidence>
<organism evidence="2 3">
    <name type="scientific">Elysia crispata</name>
    <name type="common">lettuce slug</name>
    <dbReference type="NCBI Taxonomy" id="231223"/>
    <lineage>
        <taxon>Eukaryota</taxon>
        <taxon>Metazoa</taxon>
        <taxon>Spiralia</taxon>
        <taxon>Lophotrochozoa</taxon>
        <taxon>Mollusca</taxon>
        <taxon>Gastropoda</taxon>
        <taxon>Heterobranchia</taxon>
        <taxon>Euthyneura</taxon>
        <taxon>Panpulmonata</taxon>
        <taxon>Sacoglossa</taxon>
        <taxon>Placobranchoidea</taxon>
        <taxon>Plakobranchidae</taxon>
        <taxon>Elysia</taxon>
    </lineage>
</organism>
<evidence type="ECO:0008006" key="4">
    <source>
        <dbReference type="Google" id="ProtNLM"/>
    </source>
</evidence>
<feature type="chain" id="PRO_5041959675" description="Secreted protein" evidence="1">
    <location>
        <begin position="23"/>
        <end position="74"/>
    </location>
</feature>
<dbReference type="EMBL" id="JAWDGP010002360">
    <property type="protein sequence ID" value="KAK3783721.1"/>
    <property type="molecule type" value="Genomic_DNA"/>
</dbReference>
<evidence type="ECO:0000313" key="2">
    <source>
        <dbReference type="EMBL" id="KAK3783721.1"/>
    </source>
</evidence>
<evidence type="ECO:0000313" key="3">
    <source>
        <dbReference type="Proteomes" id="UP001283361"/>
    </source>
</evidence>
<comment type="caution">
    <text evidence="2">The sequence shown here is derived from an EMBL/GenBank/DDBJ whole genome shotgun (WGS) entry which is preliminary data.</text>
</comment>
<gene>
    <name evidence="2" type="ORF">RRG08_025344</name>
</gene>